<feature type="transmembrane region" description="Helical" evidence="7">
    <location>
        <begin position="58"/>
        <end position="82"/>
    </location>
</feature>
<evidence type="ECO:0000256" key="1">
    <source>
        <dbReference type="ARBA" id="ARBA00000448"/>
    </source>
</evidence>
<dbReference type="PANTHER" id="PTHR30620">
    <property type="entry name" value="PERIPLASMIC BETA-GLUCOSIDASE-RELATED"/>
    <property type="match status" value="1"/>
</dbReference>
<accession>A0A978VSS1</accession>
<name>A0A978VSS1_ZIZJJ</name>
<dbReference type="GO" id="GO:0070042">
    <property type="term" value="F:rRNA (uridine-N3-)-methyltransferase activity"/>
    <property type="evidence" value="ECO:0007669"/>
    <property type="project" value="InterPro"/>
</dbReference>
<protein>
    <recommendedName>
        <fullName evidence="3">beta-glucosidase</fullName>
        <ecNumber evidence="3">3.2.1.21</ecNumber>
    </recommendedName>
</protein>
<keyword evidence="7" id="KW-0812">Transmembrane</keyword>
<dbReference type="Proteomes" id="UP000813462">
    <property type="component" value="Unassembled WGS sequence"/>
</dbReference>
<evidence type="ECO:0000256" key="5">
    <source>
        <dbReference type="ARBA" id="ARBA00022801"/>
    </source>
</evidence>
<sequence>MGQPFSAMANYSIFDKHKQSKNSHNSLLSFTDDPFSAMADCYHVFSKRKPSKSRDNHLLNITSTTLGLSTLATVAVLVLVYYRTRFDDHFDDGDEIDKDHEDQEEEKSQVYPSISDLLVVNKTPNMDFIFNEGDERQRQHKILLVGKGDFSFSASLVASSPSASNMVATSLNSRDFLYRNYRNAMDNINELRRKGCTIMHGIETTEMAKHDALSGMLFHRIIFNFPHAYFFEDESTESQLRRNQMLVALFFENAKKMLKAAFETRMINSQISEYGFLFPNCLGIHKIIYPPHSNEITHILSLLVFKLALTWNTHPKCHCNSSRPSYRDCIQRKSPILNSSNRITYHMPLLRLGSTIMQTFGDSPNLTIAEPGPNVINNVCGRVKGVVLLVSGRPFFIEPHVPSIDALAAAWLPGTEGHGIADVLFGDYGFTGKLPRTWFETVDPLPMNVGDPNYDPVHPFGYDLTTNPIESN</sequence>
<evidence type="ECO:0000313" key="11">
    <source>
        <dbReference type="Proteomes" id="UP000813462"/>
    </source>
</evidence>
<dbReference type="InterPro" id="IPR051915">
    <property type="entry name" value="Cellulose_Degrad_GH3"/>
</dbReference>
<dbReference type="EMBL" id="JAEACU010000002">
    <property type="protein sequence ID" value="KAH7541866.1"/>
    <property type="molecule type" value="Genomic_DNA"/>
</dbReference>
<keyword evidence="6" id="KW-0326">Glycosidase</keyword>
<keyword evidence="5" id="KW-0378">Hydrolase</keyword>
<comment type="caution">
    <text evidence="10">The sequence shown here is derived from an EMBL/GenBank/DDBJ whole genome shotgun (WGS) entry which is preliminary data.</text>
</comment>
<feature type="domain" description="Glycoside hydrolase family 3 C-terminal" evidence="8">
    <location>
        <begin position="362"/>
        <end position="464"/>
    </location>
</feature>
<dbReference type="GO" id="GO:0008422">
    <property type="term" value="F:beta-glucosidase activity"/>
    <property type="evidence" value="ECO:0007669"/>
    <property type="project" value="UniProtKB-EC"/>
</dbReference>
<dbReference type="AlphaFoldDB" id="A0A978VSS1"/>
<comment type="similarity">
    <text evidence="2">Belongs to the glycosyl hydrolase 3 family.</text>
</comment>
<dbReference type="GO" id="GO:0009251">
    <property type="term" value="P:glucan catabolic process"/>
    <property type="evidence" value="ECO:0007669"/>
    <property type="project" value="TreeGrafter"/>
</dbReference>
<evidence type="ECO:0000256" key="7">
    <source>
        <dbReference type="SAM" id="Phobius"/>
    </source>
</evidence>
<feature type="domain" description="25S rRNA (uridine-N(3))-methyltransferase BMT5-like" evidence="9">
    <location>
        <begin position="143"/>
        <end position="261"/>
    </location>
</feature>
<dbReference type="InterPro" id="IPR002772">
    <property type="entry name" value="Glyco_hydro_3_C"/>
</dbReference>
<dbReference type="EC" id="3.2.1.21" evidence="3"/>
<evidence type="ECO:0000256" key="2">
    <source>
        <dbReference type="ARBA" id="ARBA00005336"/>
    </source>
</evidence>
<dbReference type="Pfam" id="PF01915">
    <property type="entry name" value="Glyco_hydro_3_C"/>
    <property type="match status" value="1"/>
</dbReference>
<keyword evidence="7" id="KW-0472">Membrane</keyword>
<dbReference type="PANTHER" id="PTHR30620:SF16">
    <property type="entry name" value="LYSOSOMAL BETA GLUCOSIDASE"/>
    <property type="match status" value="1"/>
</dbReference>
<organism evidence="10 11">
    <name type="scientific">Ziziphus jujuba var. spinosa</name>
    <dbReference type="NCBI Taxonomy" id="714518"/>
    <lineage>
        <taxon>Eukaryota</taxon>
        <taxon>Viridiplantae</taxon>
        <taxon>Streptophyta</taxon>
        <taxon>Embryophyta</taxon>
        <taxon>Tracheophyta</taxon>
        <taxon>Spermatophyta</taxon>
        <taxon>Magnoliopsida</taxon>
        <taxon>eudicotyledons</taxon>
        <taxon>Gunneridae</taxon>
        <taxon>Pentapetalae</taxon>
        <taxon>rosids</taxon>
        <taxon>fabids</taxon>
        <taxon>Rosales</taxon>
        <taxon>Rhamnaceae</taxon>
        <taxon>Paliureae</taxon>
        <taxon>Ziziphus</taxon>
    </lineage>
</organism>
<reference evidence="10" key="1">
    <citation type="journal article" date="2021" name="Front. Plant Sci.">
        <title>Chromosome-Scale Genome Assembly for Chinese Sour Jujube and Insights Into Its Genome Evolution and Domestication Signature.</title>
        <authorList>
            <person name="Shen L.-Y."/>
            <person name="Luo H."/>
            <person name="Wang X.-L."/>
            <person name="Wang X.-M."/>
            <person name="Qiu X.-J."/>
            <person name="Liu H."/>
            <person name="Zhou S.-S."/>
            <person name="Jia K.-H."/>
            <person name="Nie S."/>
            <person name="Bao Y.-T."/>
            <person name="Zhang R.-G."/>
            <person name="Yun Q.-Z."/>
            <person name="Chai Y.-H."/>
            <person name="Lu J.-Y."/>
            <person name="Li Y."/>
            <person name="Zhao S.-W."/>
            <person name="Mao J.-F."/>
            <person name="Jia S.-G."/>
            <person name="Mao Y.-M."/>
        </authorList>
    </citation>
    <scope>NUCLEOTIDE SEQUENCE</scope>
    <source>
        <strain evidence="10">AT0</strain>
        <tissue evidence="10">Leaf</tissue>
    </source>
</reference>
<gene>
    <name evidence="10" type="ORF">FEM48_Zijuj02G0012900</name>
</gene>
<keyword evidence="4" id="KW-0732">Signal</keyword>
<proteinExistence type="inferred from homology"/>
<dbReference type="GO" id="GO:0070475">
    <property type="term" value="P:rRNA base methylation"/>
    <property type="evidence" value="ECO:0007669"/>
    <property type="project" value="InterPro"/>
</dbReference>
<evidence type="ECO:0000313" key="10">
    <source>
        <dbReference type="EMBL" id="KAH7541866.1"/>
    </source>
</evidence>
<evidence type="ECO:0000256" key="3">
    <source>
        <dbReference type="ARBA" id="ARBA00012744"/>
    </source>
</evidence>
<dbReference type="InterPro" id="IPR036881">
    <property type="entry name" value="Glyco_hydro_3_C_sf"/>
</dbReference>
<dbReference type="SUPFAM" id="SSF52279">
    <property type="entry name" value="Beta-D-glucan exohydrolase, C-terminal domain"/>
    <property type="match status" value="1"/>
</dbReference>
<dbReference type="Gene3D" id="3.40.50.1700">
    <property type="entry name" value="Glycoside hydrolase family 3 C-terminal domain"/>
    <property type="match status" value="1"/>
</dbReference>
<dbReference type="Pfam" id="PF10354">
    <property type="entry name" value="BMT5-like"/>
    <property type="match status" value="1"/>
</dbReference>
<keyword evidence="7" id="KW-1133">Transmembrane helix</keyword>
<evidence type="ECO:0000256" key="6">
    <source>
        <dbReference type="ARBA" id="ARBA00023295"/>
    </source>
</evidence>
<evidence type="ECO:0000259" key="9">
    <source>
        <dbReference type="Pfam" id="PF10354"/>
    </source>
</evidence>
<dbReference type="InterPro" id="IPR019446">
    <property type="entry name" value="BMT5-like"/>
</dbReference>
<evidence type="ECO:0000256" key="4">
    <source>
        <dbReference type="ARBA" id="ARBA00022729"/>
    </source>
</evidence>
<comment type="catalytic activity">
    <reaction evidence="1">
        <text>Hydrolysis of terminal, non-reducing beta-D-glucosyl residues with release of beta-D-glucose.</text>
        <dbReference type="EC" id="3.2.1.21"/>
    </reaction>
</comment>
<evidence type="ECO:0000259" key="8">
    <source>
        <dbReference type="Pfam" id="PF01915"/>
    </source>
</evidence>